<evidence type="ECO:0000256" key="2">
    <source>
        <dbReference type="SAM" id="Phobius"/>
    </source>
</evidence>
<name>A0A3S1DSZ0_9BACL</name>
<gene>
    <name evidence="3" type="ORF">EJP82_04080</name>
</gene>
<feature type="transmembrane region" description="Helical" evidence="2">
    <location>
        <begin position="91"/>
        <end position="108"/>
    </location>
</feature>
<keyword evidence="1" id="KW-0175">Coiled coil</keyword>
<dbReference type="AlphaFoldDB" id="A0A3S1DSZ0"/>
<feature type="transmembrane region" description="Helical" evidence="2">
    <location>
        <begin position="36"/>
        <end position="54"/>
    </location>
</feature>
<dbReference type="OrthoDB" id="2157599at2"/>
<evidence type="ECO:0000313" key="3">
    <source>
        <dbReference type="EMBL" id="RUT48367.1"/>
    </source>
</evidence>
<keyword evidence="4" id="KW-1185">Reference proteome</keyword>
<sequence length="284" mass="32429">MKRYQSSVISDVAFLLLLIICFVCVVFTAVDPELYIQNFIFLNVAFLISVITYFSNLTVGLILNFVFIFGCGTFTLYQSIVEGVVLGGQSYFWLIITPLLTGVTWALTRANKQLQEEKEQLQRENASLATMDVNTNLKNNLSFQKDATVFMALSTRFKIPVTLLIISVRYWDEIRRMTSEEEMTSAMYDISTISQTSIRTNDSLYIFDKDNPTWGLILFTDREGANVVIDRLTQNIINLNNGEYGDKYKVELNLKIGAVEYDPESIPTPLDFIVEAKKQLEYDV</sequence>
<dbReference type="Proteomes" id="UP000279446">
    <property type="component" value="Unassembled WGS sequence"/>
</dbReference>
<reference evidence="3 4" key="1">
    <citation type="submission" date="2018-12" db="EMBL/GenBank/DDBJ databases">
        <authorList>
            <person name="Sun L."/>
            <person name="Chen Z."/>
        </authorList>
    </citation>
    <scope>NUCLEOTIDE SEQUENCE [LARGE SCALE GENOMIC DNA]</scope>
    <source>
        <strain evidence="3 4">DSM 15890</strain>
    </source>
</reference>
<dbReference type="InterPro" id="IPR043128">
    <property type="entry name" value="Rev_trsase/Diguanyl_cyclase"/>
</dbReference>
<feature type="transmembrane region" description="Helical" evidence="2">
    <location>
        <begin position="61"/>
        <end position="79"/>
    </location>
</feature>
<evidence type="ECO:0000256" key="1">
    <source>
        <dbReference type="SAM" id="Coils"/>
    </source>
</evidence>
<keyword evidence="2" id="KW-0472">Membrane</keyword>
<evidence type="ECO:0000313" key="4">
    <source>
        <dbReference type="Proteomes" id="UP000279446"/>
    </source>
</evidence>
<feature type="transmembrane region" description="Helical" evidence="2">
    <location>
        <begin position="12"/>
        <end position="30"/>
    </location>
</feature>
<dbReference type="Gene3D" id="3.30.70.270">
    <property type="match status" value="1"/>
</dbReference>
<feature type="coiled-coil region" evidence="1">
    <location>
        <begin position="104"/>
        <end position="134"/>
    </location>
</feature>
<comment type="caution">
    <text evidence="3">The sequence shown here is derived from an EMBL/GenBank/DDBJ whole genome shotgun (WGS) entry which is preliminary data.</text>
</comment>
<dbReference type="EMBL" id="RZNY01000002">
    <property type="protein sequence ID" value="RUT48367.1"/>
    <property type="molecule type" value="Genomic_DNA"/>
</dbReference>
<keyword evidence="2" id="KW-0812">Transmembrane</keyword>
<organism evidence="3 4">
    <name type="scientific">Paenibacillus anaericanus</name>
    <dbReference type="NCBI Taxonomy" id="170367"/>
    <lineage>
        <taxon>Bacteria</taxon>
        <taxon>Bacillati</taxon>
        <taxon>Bacillota</taxon>
        <taxon>Bacilli</taxon>
        <taxon>Bacillales</taxon>
        <taxon>Paenibacillaceae</taxon>
        <taxon>Paenibacillus</taxon>
    </lineage>
</organism>
<protein>
    <submittedName>
        <fullName evidence="3">GGDEF domain-containing protein</fullName>
    </submittedName>
</protein>
<accession>A0A3S1DSZ0</accession>
<proteinExistence type="predicted"/>
<keyword evidence="2" id="KW-1133">Transmembrane helix</keyword>